<dbReference type="EMBL" id="JAFKGL010000013">
    <property type="protein sequence ID" value="MBN9412798.1"/>
    <property type="molecule type" value="Genomic_DNA"/>
</dbReference>
<evidence type="ECO:0000313" key="2">
    <source>
        <dbReference type="EMBL" id="MBN9412798.1"/>
    </source>
</evidence>
<dbReference type="Proteomes" id="UP000664414">
    <property type="component" value="Unassembled WGS sequence"/>
</dbReference>
<keyword evidence="1" id="KW-0472">Membrane</keyword>
<feature type="transmembrane region" description="Helical" evidence="1">
    <location>
        <begin position="269"/>
        <end position="295"/>
    </location>
</feature>
<reference evidence="2" key="1">
    <citation type="submission" date="2021-02" db="EMBL/GenBank/DDBJ databases">
        <title>Thiocyanate and organic carbon inputs drive convergent selection for specific autotrophic Afipia and Thiobacillus strains within complex microbiomes.</title>
        <authorList>
            <person name="Huddy R.J."/>
            <person name="Sachdeva R."/>
            <person name="Kadzinga F."/>
            <person name="Kantor R.S."/>
            <person name="Harrison S.T.L."/>
            <person name="Banfield J.F."/>
        </authorList>
    </citation>
    <scope>NUCLEOTIDE SEQUENCE</scope>
    <source>
        <strain evidence="2">SCN18_10_11_15_R4_P_38_20</strain>
    </source>
</reference>
<organism evidence="2 3">
    <name type="scientific">Candidatus Paracaedimonas acanthamoebae</name>
    <dbReference type="NCBI Taxonomy" id="244581"/>
    <lineage>
        <taxon>Bacteria</taxon>
        <taxon>Pseudomonadati</taxon>
        <taxon>Pseudomonadota</taxon>
        <taxon>Alphaproteobacteria</taxon>
        <taxon>Holosporales</taxon>
        <taxon>Caedimonadaceae</taxon>
        <taxon>Candidatus Paracaedimonas</taxon>
    </lineage>
</organism>
<feature type="transmembrane region" description="Helical" evidence="1">
    <location>
        <begin position="115"/>
        <end position="134"/>
    </location>
</feature>
<feature type="transmembrane region" description="Helical" evidence="1">
    <location>
        <begin position="239"/>
        <end position="257"/>
    </location>
</feature>
<comment type="caution">
    <text evidence="2">The sequence shown here is derived from an EMBL/GenBank/DDBJ whole genome shotgun (WGS) entry which is preliminary data.</text>
</comment>
<feature type="transmembrane region" description="Helical" evidence="1">
    <location>
        <begin position="215"/>
        <end position="233"/>
    </location>
</feature>
<feature type="transmembrane region" description="Helical" evidence="1">
    <location>
        <begin position="51"/>
        <end position="70"/>
    </location>
</feature>
<feature type="transmembrane region" description="Helical" evidence="1">
    <location>
        <begin position="76"/>
        <end position="95"/>
    </location>
</feature>
<feature type="transmembrane region" description="Helical" evidence="1">
    <location>
        <begin position="12"/>
        <end position="39"/>
    </location>
</feature>
<accession>A0A8J7PXL0</accession>
<keyword evidence="1" id="KW-1133">Transmembrane helix</keyword>
<evidence type="ECO:0000256" key="1">
    <source>
        <dbReference type="SAM" id="Phobius"/>
    </source>
</evidence>
<keyword evidence="1" id="KW-0812">Transmembrane</keyword>
<evidence type="ECO:0000313" key="3">
    <source>
        <dbReference type="Proteomes" id="UP000664414"/>
    </source>
</evidence>
<protein>
    <submittedName>
        <fullName evidence="2">DUF2232 domain-containing protein</fullName>
    </submittedName>
</protein>
<dbReference type="InterPro" id="IPR018710">
    <property type="entry name" value="DUF2232"/>
</dbReference>
<proteinExistence type="predicted"/>
<dbReference type="AlphaFoldDB" id="A0A8J7PXL0"/>
<feature type="transmembrane region" description="Helical" evidence="1">
    <location>
        <begin position="163"/>
        <end position="194"/>
    </location>
</feature>
<gene>
    <name evidence="2" type="ORF">J0H12_02570</name>
</gene>
<name>A0A8J7PXL0_9PROT</name>
<dbReference type="Pfam" id="PF09991">
    <property type="entry name" value="DUF2232"/>
    <property type="match status" value="1"/>
</dbReference>
<sequence length="308" mass="34640">MTTLSSKDWHQVLARGVLTALLFQGFITGNPLWVAAALFHQIPLFSVGLQYGLRPFLISSVITSCCIALLGGVKSALFQSLFFLGPCLVLISLALRHRQTSNKEIEWYPTGRLVAYLIAYILGLTAFLTITLFVNGNLQTLQQTLLEGLGKLNPELETLYRPFIAQLVMLLPALFASFLFLFTVINGILAQNILQKLSGNLRPAPSMIRFELPWWPWWTFAGIGILAFFGRGITSQVSINMVVVLLNAFILEGLAIVHSYSTKYKQRNLFLWIFYTLMVVFGWLALLPVLIVGIFEPWLNLKERLSKI</sequence>